<dbReference type="AlphaFoldDB" id="H1KUJ4"/>
<comment type="caution">
    <text evidence="1">The sequence shown here is derived from an EMBL/GenBank/DDBJ whole genome shotgun (WGS) entry which is preliminary data.</text>
</comment>
<gene>
    <name evidence="1" type="ORF">MetexDRAFT_6307</name>
</gene>
<dbReference type="RefSeq" id="WP_003606882.1">
    <property type="nucleotide sequence ID" value="NZ_AGJK01000402.1"/>
</dbReference>
<name>H1KUJ4_METEX</name>
<dbReference type="EMBL" id="AGJK01000402">
    <property type="protein sequence ID" value="EHP82333.1"/>
    <property type="molecule type" value="Genomic_DNA"/>
</dbReference>
<accession>H1KUJ4</accession>
<reference evidence="1 2" key="1">
    <citation type="submission" date="2011-09" db="EMBL/GenBank/DDBJ databases">
        <title>The draft genome of Methylobacterium extorquens DSM 13060.</title>
        <authorList>
            <consortium name="US DOE Joint Genome Institute (JGI-PGF)"/>
            <person name="Lucas S."/>
            <person name="Han J."/>
            <person name="Lapidus A."/>
            <person name="Cheng J.-F."/>
            <person name="Goodwin L."/>
            <person name="Pitluck S."/>
            <person name="Peters L."/>
            <person name="Land M.L."/>
            <person name="Hauser L."/>
            <person name="Koskimaki J."/>
            <person name="Halonen O."/>
            <person name="Pirttila A."/>
            <person name="Frank C."/>
            <person name="Woyke T.J."/>
        </authorList>
    </citation>
    <scope>NUCLEOTIDE SEQUENCE [LARGE SCALE GENOMIC DNA]</scope>
    <source>
        <strain evidence="1 2">DSM 13060</strain>
    </source>
</reference>
<sequence length="96" mass="10948">MRELPSSPSIEPAAPLETSAPGNIELLWPSVTFEPLRLLWTRFDHRRVPDRPEIDTRRREIMNGGREPGDLLILEAFLYAMAVAQEKIWILGPVVT</sequence>
<dbReference type="Proteomes" id="UP000004382">
    <property type="component" value="Unassembled WGS sequence"/>
</dbReference>
<organism evidence="1 2">
    <name type="scientific">Methylorubrum extorquens DSM 13060</name>
    <dbReference type="NCBI Taxonomy" id="882800"/>
    <lineage>
        <taxon>Bacteria</taxon>
        <taxon>Pseudomonadati</taxon>
        <taxon>Pseudomonadota</taxon>
        <taxon>Alphaproteobacteria</taxon>
        <taxon>Hyphomicrobiales</taxon>
        <taxon>Methylobacteriaceae</taxon>
        <taxon>Methylorubrum</taxon>
    </lineage>
</organism>
<evidence type="ECO:0000313" key="1">
    <source>
        <dbReference type="EMBL" id="EHP82333.1"/>
    </source>
</evidence>
<proteinExistence type="predicted"/>
<protein>
    <submittedName>
        <fullName evidence="1">Uncharacterized protein</fullName>
    </submittedName>
</protein>
<dbReference type="PATRIC" id="fig|882800.3.peg.6049"/>
<evidence type="ECO:0000313" key="2">
    <source>
        <dbReference type="Proteomes" id="UP000004382"/>
    </source>
</evidence>